<keyword evidence="2" id="KW-0812">Transmembrane</keyword>
<organism evidence="3 4">
    <name type="scientific">Hibiscus sabdariffa</name>
    <name type="common">roselle</name>
    <dbReference type="NCBI Taxonomy" id="183260"/>
    <lineage>
        <taxon>Eukaryota</taxon>
        <taxon>Viridiplantae</taxon>
        <taxon>Streptophyta</taxon>
        <taxon>Embryophyta</taxon>
        <taxon>Tracheophyta</taxon>
        <taxon>Spermatophyta</taxon>
        <taxon>Magnoliopsida</taxon>
        <taxon>eudicotyledons</taxon>
        <taxon>Gunneridae</taxon>
        <taxon>Pentapetalae</taxon>
        <taxon>rosids</taxon>
        <taxon>malvids</taxon>
        <taxon>Malvales</taxon>
        <taxon>Malvaceae</taxon>
        <taxon>Malvoideae</taxon>
        <taxon>Hibiscus</taxon>
    </lineage>
</organism>
<reference evidence="3 4" key="1">
    <citation type="journal article" date="2024" name="G3 (Bethesda)">
        <title>Genome assembly of Hibiscus sabdariffa L. provides insights into metabolisms of medicinal natural products.</title>
        <authorList>
            <person name="Kim T."/>
        </authorList>
    </citation>
    <scope>NUCLEOTIDE SEQUENCE [LARGE SCALE GENOMIC DNA]</scope>
    <source>
        <strain evidence="3">TK-2024</strain>
        <tissue evidence="3">Old leaves</tissue>
    </source>
</reference>
<evidence type="ECO:0000256" key="1">
    <source>
        <dbReference type="SAM" id="MobiDB-lite"/>
    </source>
</evidence>
<evidence type="ECO:0000313" key="4">
    <source>
        <dbReference type="Proteomes" id="UP001396334"/>
    </source>
</evidence>
<keyword evidence="4" id="KW-1185">Reference proteome</keyword>
<sequence>MCSLLWHAWRWSEALTWSTDAWCGQFINGCQAVLGSSIVLAMLAALLLADTGGFLALVSIAGPLVAYPRNVLPLWLCFCGSFHPFSAWCGIHDLPCTRACHGVLHRSPWPSHCVICKALTSHRGLARDWWVKFGLCVTLDQWHAVWVSLASWLRFCVTLGSWCKVVCCEPDMFYVPWWLPHPGVQCQGLLRWLAHAARTYGFGSFGPCPGWGYSAHLWFSFLVTWCASFHSLVACGYCIACHASLLAVSFYMTCLAPVLAMVCSIDLLGFVIVWRARRSPPTVACPAIGGLCATNLICSMSLGGSHAQGCDAKASCAGWRMPLAPMALGVLVPALAGATRPNYGLPSPLLSVQASVLGPTCGYCVACHASLLVVSFSYPYKLPASTSAFAASVPAPAAPDAAASVHAPATSVRPATSVAPLALGCDAKVSTPLPGHSARDNAHVACHNEAPYDPMLHRDISDSMEASLDVPNGCTLFFDLDGMVQSAGLDDVIDEAADALIRDVASSILGQVSASSATPATVVTTVAACSSPLPPARRPTSTCARRLSMPPVPEQEDFEAWAKRSRPATRTSQAGMSSSNNSSAEAVRQPRRDQ</sequence>
<feature type="transmembrane region" description="Helical" evidence="2">
    <location>
        <begin position="250"/>
        <end position="274"/>
    </location>
</feature>
<gene>
    <name evidence="3" type="ORF">V6N11_084369</name>
</gene>
<feature type="transmembrane region" description="Helical" evidence="2">
    <location>
        <begin position="217"/>
        <end position="238"/>
    </location>
</feature>
<evidence type="ECO:0000256" key="2">
    <source>
        <dbReference type="SAM" id="Phobius"/>
    </source>
</evidence>
<keyword evidence="2" id="KW-0472">Membrane</keyword>
<name>A0ABR2QSU1_9ROSI</name>
<protein>
    <submittedName>
        <fullName evidence="3">Uncharacterized protein</fullName>
    </submittedName>
</protein>
<feature type="transmembrane region" description="Helical" evidence="2">
    <location>
        <begin position="38"/>
        <end position="66"/>
    </location>
</feature>
<dbReference type="Proteomes" id="UP001396334">
    <property type="component" value="Unassembled WGS sequence"/>
</dbReference>
<feature type="region of interest" description="Disordered" evidence="1">
    <location>
        <begin position="530"/>
        <end position="594"/>
    </location>
</feature>
<comment type="caution">
    <text evidence="3">The sequence shown here is derived from an EMBL/GenBank/DDBJ whole genome shotgun (WGS) entry which is preliminary data.</text>
</comment>
<dbReference type="EMBL" id="JBBPBN010000033">
    <property type="protein sequence ID" value="KAK9003737.1"/>
    <property type="molecule type" value="Genomic_DNA"/>
</dbReference>
<keyword evidence="2" id="KW-1133">Transmembrane helix</keyword>
<proteinExistence type="predicted"/>
<evidence type="ECO:0000313" key="3">
    <source>
        <dbReference type="EMBL" id="KAK9003737.1"/>
    </source>
</evidence>
<accession>A0ABR2QSU1</accession>